<gene>
    <name evidence="10" type="ORF">TEK04_08520</name>
</gene>
<keyword evidence="5 10" id="KW-0418">Kinase</keyword>
<dbReference type="PROSITE" id="PS00108">
    <property type="entry name" value="PROTEIN_KINASE_ST"/>
    <property type="match status" value="1"/>
</dbReference>
<evidence type="ECO:0000256" key="2">
    <source>
        <dbReference type="ARBA" id="ARBA00022527"/>
    </source>
</evidence>
<evidence type="ECO:0000313" key="11">
    <source>
        <dbReference type="Proteomes" id="UP001361570"/>
    </source>
</evidence>
<evidence type="ECO:0000313" key="10">
    <source>
        <dbReference type="EMBL" id="MEI4271766.1"/>
    </source>
</evidence>
<dbReference type="EMBL" id="JBAPLU010000007">
    <property type="protein sequence ID" value="MEI4271766.1"/>
    <property type="molecule type" value="Genomic_DNA"/>
</dbReference>
<evidence type="ECO:0000256" key="8">
    <source>
        <dbReference type="SAM" id="MobiDB-lite"/>
    </source>
</evidence>
<evidence type="ECO:0000256" key="7">
    <source>
        <dbReference type="PROSITE-ProRule" id="PRU10141"/>
    </source>
</evidence>
<keyword evidence="2" id="KW-0723">Serine/threonine-protein kinase</keyword>
<dbReference type="PANTHER" id="PTHR43289">
    <property type="entry name" value="MITOGEN-ACTIVATED PROTEIN KINASE KINASE KINASE 20-RELATED"/>
    <property type="match status" value="1"/>
</dbReference>
<dbReference type="GO" id="GO:0004674">
    <property type="term" value="F:protein serine/threonine kinase activity"/>
    <property type="evidence" value="ECO:0007669"/>
    <property type="project" value="UniProtKB-EC"/>
</dbReference>
<organism evidence="10 11">
    <name type="scientific">Klenkia sesuvii</name>
    <dbReference type="NCBI Taxonomy" id="3103137"/>
    <lineage>
        <taxon>Bacteria</taxon>
        <taxon>Bacillati</taxon>
        <taxon>Actinomycetota</taxon>
        <taxon>Actinomycetes</taxon>
        <taxon>Geodermatophilales</taxon>
        <taxon>Geodermatophilaceae</taxon>
        <taxon>Klenkia</taxon>
    </lineage>
</organism>
<sequence>MQSEQFGPYRIEALIGRGGMGEVYRAFDTEHERTVALKVLSEHLAADRGYRERFRREAHLAARLAEPHVIPIHRYGEVDGRLFLDMRLVHGDDVATVLAREGRMDPVRAVSIVSQVARALDAAHADGLVHRDVKPSNVLLTGSGDGEFAYLVDFGIARSTTDAQGPALTQTGAALGSFDYMAPERFLERGIDHRVDVYALACVLFECLTGRRPFPTTGLAAQMFAHVNTQADPPSAVVPGLPAQLDAVVARGLAKDPAARWSSAGELAAAARAALAGAGGQGWAVAVPQSPPGGPAPSGHPRTIGFTDPSGGSPGTGGGTGGGFGTPGGTGGGFAPAAGPGPGPGSWSAPPVPPGPPFGPGTAQPAPWSSSPPQQTSPGLLVALATTVVVAVMVVVAVVVTRSGGDGGTSVSAAPTTDAPTTSADPTSTATSTSPPDDDTATEALLARLPADFEEQDCEEYQLPSDGAEAAVECGGSISGTGPEAARFYGYPDVETLRDAFQGDVDRNGLTRVTAEDGCPGTPGWLDYNGADGVEAGSVACFVDADGFGIIFWTQEDALAEGYVAVSDGEADLAALWEWWVDSTKSDFQVG</sequence>
<dbReference type="InterPro" id="IPR017441">
    <property type="entry name" value="Protein_kinase_ATP_BS"/>
</dbReference>
<accession>A0ABU8DSD3</accession>
<evidence type="ECO:0000256" key="3">
    <source>
        <dbReference type="ARBA" id="ARBA00022679"/>
    </source>
</evidence>
<feature type="region of interest" description="Disordered" evidence="8">
    <location>
        <begin position="284"/>
        <end position="376"/>
    </location>
</feature>
<dbReference type="SMART" id="SM00220">
    <property type="entry name" value="S_TKc"/>
    <property type="match status" value="1"/>
</dbReference>
<feature type="region of interest" description="Disordered" evidence="8">
    <location>
        <begin position="403"/>
        <end position="440"/>
    </location>
</feature>
<reference evidence="10 11" key="1">
    <citation type="submission" date="2024-03" db="EMBL/GenBank/DDBJ databases">
        <title>Draft genome sequence of Klenkia sp. LSe6-5.</title>
        <authorList>
            <person name="Duangmal K."/>
            <person name="Chantavorakit T."/>
        </authorList>
    </citation>
    <scope>NUCLEOTIDE SEQUENCE [LARGE SCALE GENOMIC DNA]</scope>
    <source>
        <strain evidence="10 11">LSe6-5</strain>
    </source>
</reference>
<dbReference type="RefSeq" id="WP_336403902.1">
    <property type="nucleotide sequence ID" value="NZ_JBAPLU010000007.1"/>
</dbReference>
<dbReference type="PROSITE" id="PS50011">
    <property type="entry name" value="PROTEIN_KINASE_DOM"/>
    <property type="match status" value="1"/>
</dbReference>
<feature type="compositionally biased region" description="Low complexity" evidence="8">
    <location>
        <begin position="360"/>
        <end position="376"/>
    </location>
</feature>
<evidence type="ECO:0000259" key="9">
    <source>
        <dbReference type="PROSITE" id="PS50011"/>
    </source>
</evidence>
<dbReference type="SUPFAM" id="SSF56112">
    <property type="entry name" value="Protein kinase-like (PK-like)"/>
    <property type="match status" value="1"/>
</dbReference>
<proteinExistence type="predicted"/>
<keyword evidence="3 10" id="KW-0808">Transferase</keyword>
<evidence type="ECO:0000256" key="6">
    <source>
        <dbReference type="ARBA" id="ARBA00022840"/>
    </source>
</evidence>
<keyword evidence="6 7" id="KW-0067">ATP-binding</keyword>
<evidence type="ECO:0000256" key="4">
    <source>
        <dbReference type="ARBA" id="ARBA00022741"/>
    </source>
</evidence>
<dbReference type="Gene3D" id="1.10.510.10">
    <property type="entry name" value="Transferase(Phosphotransferase) domain 1"/>
    <property type="match status" value="1"/>
</dbReference>
<dbReference type="InterPro" id="IPR008271">
    <property type="entry name" value="Ser/Thr_kinase_AS"/>
</dbReference>
<keyword evidence="4 7" id="KW-0547">Nucleotide-binding</keyword>
<dbReference type="Gene3D" id="3.30.200.20">
    <property type="entry name" value="Phosphorylase Kinase, domain 1"/>
    <property type="match status" value="1"/>
</dbReference>
<feature type="compositionally biased region" description="Low complexity" evidence="8">
    <location>
        <begin position="412"/>
        <end position="435"/>
    </location>
</feature>
<feature type="compositionally biased region" description="Pro residues" evidence="8">
    <location>
        <begin position="350"/>
        <end position="359"/>
    </location>
</feature>
<evidence type="ECO:0000256" key="1">
    <source>
        <dbReference type="ARBA" id="ARBA00012513"/>
    </source>
</evidence>
<name>A0ABU8DSD3_9ACTN</name>
<comment type="caution">
    <text evidence="10">The sequence shown here is derived from an EMBL/GenBank/DDBJ whole genome shotgun (WGS) entry which is preliminary data.</text>
</comment>
<dbReference type="Proteomes" id="UP001361570">
    <property type="component" value="Unassembled WGS sequence"/>
</dbReference>
<feature type="domain" description="Protein kinase" evidence="9">
    <location>
        <begin position="9"/>
        <end position="275"/>
    </location>
</feature>
<dbReference type="InterPro" id="IPR011009">
    <property type="entry name" value="Kinase-like_dom_sf"/>
</dbReference>
<evidence type="ECO:0000256" key="5">
    <source>
        <dbReference type="ARBA" id="ARBA00022777"/>
    </source>
</evidence>
<dbReference type="Pfam" id="PF00069">
    <property type="entry name" value="Pkinase"/>
    <property type="match status" value="1"/>
</dbReference>
<feature type="compositionally biased region" description="Low complexity" evidence="8">
    <location>
        <begin position="297"/>
        <end position="311"/>
    </location>
</feature>
<feature type="binding site" evidence="7">
    <location>
        <position position="38"/>
    </location>
    <ligand>
        <name>ATP</name>
        <dbReference type="ChEBI" id="CHEBI:30616"/>
    </ligand>
</feature>
<keyword evidence="11" id="KW-1185">Reference proteome</keyword>
<feature type="compositionally biased region" description="Gly residues" evidence="8">
    <location>
        <begin position="312"/>
        <end position="334"/>
    </location>
</feature>
<dbReference type="InterPro" id="IPR000719">
    <property type="entry name" value="Prot_kinase_dom"/>
</dbReference>
<dbReference type="CDD" id="cd14014">
    <property type="entry name" value="STKc_PknB_like"/>
    <property type="match status" value="1"/>
</dbReference>
<dbReference type="PANTHER" id="PTHR43289:SF6">
    <property type="entry name" value="SERINE_THREONINE-PROTEIN KINASE NEKL-3"/>
    <property type="match status" value="1"/>
</dbReference>
<dbReference type="PROSITE" id="PS00107">
    <property type="entry name" value="PROTEIN_KINASE_ATP"/>
    <property type="match status" value="1"/>
</dbReference>
<dbReference type="EC" id="2.7.11.1" evidence="1"/>
<protein>
    <recommendedName>
        <fullName evidence="1">non-specific serine/threonine protein kinase</fullName>
        <ecNumber evidence="1">2.7.11.1</ecNumber>
    </recommendedName>
</protein>